<dbReference type="AlphaFoldDB" id="A0AAV4D451"/>
<name>A0AAV4D451_9GAST</name>
<comment type="caution">
    <text evidence="1">The sequence shown here is derived from an EMBL/GenBank/DDBJ whole genome shotgun (WGS) entry which is preliminary data.</text>
</comment>
<reference evidence="1 2" key="1">
    <citation type="journal article" date="2021" name="Elife">
        <title>Chloroplast acquisition without the gene transfer in kleptoplastic sea slugs, Plakobranchus ocellatus.</title>
        <authorList>
            <person name="Maeda T."/>
            <person name="Takahashi S."/>
            <person name="Yoshida T."/>
            <person name="Shimamura S."/>
            <person name="Takaki Y."/>
            <person name="Nagai Y."/>
            <person name="Toyoda A."/>
            <person name="Suzuki Y."/>
            <person name="Arimoto A."/>
            <person name="Ishii H."/>
            <person name="Satoh N."/>
            <person name="Nishiyama T."/>
            <person name="Hasebe M."/>
            <person name="Maruyama T."/>
            <person name="Minagawa J."/>
            <person name="Obokata J."/>
            <person name="Shigenobu S."/>
        </authorList>
    </citation>
    <scope>NUCLEOTIDE SEQUENCE [LARGE SCALE GENOMIC DNA]</scope>
</reference>
<dbReference type="Proteomes" id="UP000735302">
    <property type="component" value="Unassembled WGS sequence"/>
</dbReference>
<keyword evidence="2" id="KW-1185">Reference proteome</keyword>
<protein>
    <submittedName>
        <fullName evidence="1">Uncharacterized protein</fullName>
    </submittedName>
</protein>
<sequence>MPRRGSWLIINTLEELTVTTISVPIIPYKDLVTGSGLILFGLSFLVNQGLAGSAQNVNSNLAQAEQKKEEMVVPSARSTSIKTVSGNTMKM</sequence>
<organism evidence="1 2">
    <name type="scientific">Plakobranchus ocellatus</name>
    <dbReference type="NCBI Taxonomy" id="259542"/>
    <lineage>
        <taxon>Eukaryota</taxon>
        <taxon>Metazoa</taxon>
        <taxon>Spiralia</taxon>
        <taxon>Lophotrochozoa</taxon>
        <taxon>Mollusca</taxon>
        <taxon>Gastropoda</taxon>
        <taxon>Heterobranchia</taxon>
        <taxon>Euthyneura</taxon>
        <taxon>Panpulmonata</taxon>
        <taxon>Sacoglossa</taxon>
        <taxon>Placobranchoidea</taxon>
        <taxon>Plakobranchidae</taxon>
        <taxon>Plakobranchus</taxon>
    </lineage>
</organism>
<accession>A0AAV4D451</accession>
<gene>
    <name evidence="1" type="ORF">PoB_006542500</name>
</gene>
<proteinExistence type="predicted"/>
<dbReference type="EMBL" id="BLXT01007365">
    <property type="protein sequence ID" value="GFO38920.1"/>
    <property type="molecule type" value="Genomic_DNA"/>
</dbReference>
<evidence type="ECO:0000313" key="1">
    <source>
        <dbReference type="EMBL" id="GFO38920.1"/>
    </source>
</evidence>
<evidence type="ECO:0000313" key="2">
    <source>
        <dbReference type="Proteomes" id="UP000735302"/>
    </source>
</evidence>